<dbReference type="AlphaFoldDB" id="A0A1F5HB60"/>
<proteinExistence type="predicted"/>
<keyword evidence="1" id="KW-0472">Membrane</keyword>
<feature type="transmembrane region" description="Helical" evidence="1">
    <location>
        <begin position="142"/>
        <end position="160"/>
    </location>
</feature>
<feature type="transmembrane region" description="Helical" evidence="1">
    <location>
        <begin position="210"/>
        <end position="229"/>
    </location>
</feature>
<dbReference type="EMBL" id="MFCA01000029">
    <property type="protein sequence ID" value="OGE01272.1"/>
    <property type="molecule type" value="Genomic_DNA"/>
</dbReference>
<feature type="transmembrane region" description="Helical" evidence="1">
    <location>
        <begin position="275"/>
        <end position="293"/>
    </location>
</feature>
<feature type="transmembrane region" description="Helical" evidence="1">
    <location>
        <begin position="236"/>
        <end position="255"/>
    </location>
</feature>
<reference evidence="2 3" key="1">
    <citation type="journal article" date="2016" name="Nat. Commun.">
        <title>Thousands of microbial genomes shed light on interconnected biogeochemical processes in an aquifer system.</title>
        <authorList>
            <person name="Anantharaman K."/>
            <person name="Brown C.T."/>
            <person name="Hug L.A."/>
            <person name="Sharon I."/>
            <person name="Castelle C.J."/>
            <person name="Probst A.J."/>
            <person name="Thomas B.C."/>
            <person name="Singh A."/>
            <person name="Wilkins M.J."/>
            <person name="Karaoz U."/>
            <person name="Brodie E.L."/>
            <person name="Williams K.H."/>
            <person name="Hubbard S.S."/>
            <person name="Banfield J.F."/>
        </authorList>
    </citation>
    <scope>NUCLEOTIDE SEQUENCE [LARGE SCALE GENOMIC DNA]</scope>
</reference>
<feature type="transmembrane region" description="Helical" evidence="1">
    <location>
        <begin position="12"/>
        <end position="29"/>
    </location>
</feature>
<evidence type="ECO:0008006" key="4">
    <source>
        <dbReference type="Google" id="ProtNLM"/>
    </source>
</evidence>
<feature type="transmembrane region" description="Helical" evidence="1">
    <location>
        <begin position="355"/>
        <end position="372"/>
    </location>
</feature>
<dbReference type="STRING" id="1797737.A2196_01005"/>
<gene>
    <name evidence="2" type="ORF">A2196_01005</name>
</gene>
<feature type="transmembrane region" description="Helical" evidence="1">
    <location>
        <begin position="330"/>
        <end position="348"/>
    </location>
</feature>
<evidence type="ECO:0000313" key="2">
    <source>
        <dbReference type="EMBL" id="OGE01272.1"/>
    </source>
</evidence>
<dbReference type="Proteomes" id="UP000176751">
    <property type="component" value="Unassembled WGS sequence"/>
</dbReference>
<sequence>MTLINHSKNNLIWIISFLIIFTASLFLYYPSLNYYFFQDDWSVLNWVRTGDLKSFFSFHTDVIYWRPLSVPIFFAFNKIFFGLNPFGYHLIVFGIFFLLILCVYQLFVLLVGDRKIALIAPSLYAVWPIHFMSLSWLSTSSYIISPFFQVISFIYFIKYTQNTKKHLLSISFAAFFLALASSELALVLPLIIFGWGYLIKNKNYLKELRPYLAIIAIYLIVRFFIFPIPAKHQYQITINHLIFDNLIWYLGWALNFPESFKDLIDQSRPVQSIKVLIQFWKISLPVILIIVLLIQQILSHSRKKLRLFIFGFSWIILGLLPVIALPSHSYSVYLSFAGLGVLYIISIIFRDSNRIWWVAFVILWVFSSWANLQFTRRTHWIVNEQAISKAYTAYAKKVAPDPQPNSIFLFKEADKGFYTKKENIRQSLGDQDAIKVIYNEPTLKSIFATFKDDPKLPEGMPVIEIRPRIEK</sequence>
<feature type="transmembrane region" description="Helical" evidence="1">
    <location>
        <begin position="172"/>
        <end position="198"/>
    </location>
</feature>
<feature type="transmembrane region" description="Helical" evidence="1">
    <location>
        <begin position="86"/>
        <end position="109"/>
    </location>
</feature>
<protein>
    <recommendedName>
        <fullName evidence="4">Glycosyltransferase RgtA/B/C/D-like domain-containing protein</fullName>
    </recommendedName>
</protein>
<keyword evidence="1" id="KW-1133">Transmembrane helix</keyword>
<name>A0A1F5HB60_9BACT</name>
<keyword evidence="1" id="KW-0812">Transmembrane</keyword>
<organism evidence="2 3">
    <name type="scientific">Candidatus Curtissbacteria bacterium RIFOXYA1_FULL_41_14</name>
    <dbReference type="NCBI Taxonomy" id="1797737"/>
    <lineage>
        <taxon>Bacteria</taxon>
        <taxon>Candidatus Curtissiibacteriota</taxon>
    </lineage>
</organism>
<accession>A0A1F5HB60</accession>
<feature type="transmembrane region" description="Helical" evidence="1">
    <location>
        <begin position="305"/>
        <end position="324"/>
    </location>
</feature>
<evidence type="ECO:0000313" key="3">
    <source>
        <dbReference type="Proteomes" id="UP000176751"/>
    </source>
</evidence>
<evidence type="ECO:0000256" key="1">
    <source>
        <dbReference type="SAM" id="Phobius"/>
    </source>
</evidence>
<comment type="caution">
    <text evidence="2">The sequence shown here is derived from an EMBL/GenBank/DDBJ whole genome shotgun (WGS) entry which is preliminary data.</text>
</comment>